<dbReference type="Pfam" id="PF13175">
    <property type="entry name" value="AAA_15"/>
    <property type="match status" value="1"/>
</dbReference>
<dbReference type="PANTHER" id="PTHR43581">
    <property type="entry name" value="ATP/GTP PHOSPHATASE"/>
    <property type="match status" value="1"/>
</dbReference>
<dbReference type="PANTHER" id="PTHR43581:SF4">
    <property type="entry name" value="ATP_GTP PHOSPHATASE"/>
    <property type="match status" value="1"/>
</dbReference>
<comment type="caution">
    <text evidence="3">The sequence shown here is derived from an EMBL/GenBank/DDBJ whole genome shotgun (WGS) entry which is preliminary data.</text>
</comment>
<dbReference type="InterPro" id="IPR041685">
    <property type="entry name" value="AAA_GajA/Old/RecF-like"/>
</dbReference>
<accession>A0A5M8IDU0</accession>
<evidence type="ECO:0000259" key="1">
    <source>
        <dbReference type="Pfam" id="PF13175"/>
    </source>
</evidence>
<dbReference type="Pfam" id="PF20469">
    <property type="entry name" value="OLD-like_TOPRIM"/>
    <property type="match status" value="1"/>
</dbReference>
<proteinExistence type="predicted"/>
<dbReference type="CDD" id="cd01026">
    <property type="entry name" value="TOPRIM_OLD"/>
    <property type="match status" value="1"/>
</dbReference>
<evidence type="ECO:0000313" key="3">
    <source>
        <dbReference type="EMBL" id="KAA6232509.1"/>
    </source>
</evidence>
<evidence type="ECO:0000313" key="4">
    <source>
        <dbReference type="Proteomes" id="UP000327458"/>
    </source>
</evidence>
<dbReference type="Gene3D" id="3.40.50.300">
    <property type="entry name" value="P-loop containing nucleotide triphosphate hydrolases"/>
    <property type="match status" value="1"/>
</dbReference>
<dbReference type="EMBL" id="VMRG01000001">
    <property type="protein sequence ID" value="KAA6232509.1"/>
    <property type="molecule type" value="Genomic_DNA"/>
</dbReference>
<gene>
    <name evidence="3" type="ORF">FP507_04990</name>
</gene>
<organism evidence="3 4">
    <name type="scientific">Chlorobium phaeovibrioides</name>
    <dbReference type="NCBI Taxonomy" id="1094"/>
    <lineage>
        <taxon>Bacteria</taxon>
        <taxon>Pseudomonadati</taxon>
        <taxon>Chlorobiota</taxon>
        <taxon>Chlorobiia</taxon>
        <taxon>Chlorobiales</taxon>
        <taxon>Chlorobiaceae</taxon>
        <taxon>Chlorobium/Pelodictyon group</taxon>
        <taxon>Chlorobium</taxon>
    </lineage>
</organism>
<name>A0A5M8IDU0_CHLPH</name>
<dbReference type="InterPro" id="IPR051396">
    <property type="entry name" value="Bact_Antivir_Def_Nuclease"/>
</dbReference>
<dbReference type="AlphaFoldDB" id="A0A5M8IDU0"/>
<evidence type="ECO:0000259" key="2">
    <source>
        <dbReference type="Pfam" id="PF20469"/>
    </source>
</evidence>
<dbReference type="InterPro" id="IPR027417">
    <property type="entry name" value="P-loop_NTPase"/>
</dbReference>
<dbReference type="InterPro" id="IPR034139">
    <property type="entry name" value="TOPRIM_OLD"/>
</dbReference>
<feature type="domain" description="Endonuclease GajA/Old nuclease/RecF-like AAA" evidence="1">
    <location>
        <begin position="36"/>
        <end position="164"/>
    </location>
</feature>
<sequence>MERGSLLDIILRIKSLQTGIWEHVRRRLETLNPPIEDDTTNLTPVLQTIEARLAEYISIDKPGEATRLFVSQLTREHMRKTLSFFISVTKDQKPVPFQDVGTGTLNTLVLALLSFIAELKEENVIFAMEEPEIALAPHTQRRIATYLLTKTTQCFVTSHSPYIIETFNPSQILILRRDENATVKGTQITLGSTVKTKTYRRYLRRGIAEAMLGKGVIIVEGITEQIVLKAVAEKLEEDDSDKYPLDLSGITIITTDGDGSIHEFGQFFHSLDLPTFAFFDKKKRSETEREALNDAQFEILNEIPYAGMEDLLIRELPLKHQWTYLEHIRDNDIAPKIGIPSEQPIDTKICELTRNVLKDGKGWGRAAELIDLCSVIELPITIVSFLEQIYIRFPKPKIPDIEMLPKNRTAG</sequence>
<dbReference type="Proteomes" id="UP000327458">
    <property type="component" value="Unassembled WGS sequence"/>
</dbReference>
<reference evidence="3 4" key="1">
    <citation type="submission" date="2019-07" db="EMBL/GenBank/DDBJ databases">
        <title>Draft genome Sequence of Chlorobium phaeovibrioides sp. strain PhvTcv-s14, from the Phylum Chlorobi.</title>
        <authorList>
            <person name="Babenko V."/>
            <person name="Boldyreva D."/>
            <person name="Kanygina A."/>
            <person name="Selezneva O."/>
            <person name="Akopiyan T."/>
            <person name="Lunina O."/>
        </authorList>
    </citation>
    <scope>NUCLEOTIDE SEQUENCE [LARGE SCALE GENOMIC DNA]</scope>
    <source>
        <strain evidence="3 4">GrTcv12</strain>
    </source>
</reference>
<protein>
    <submittedName>
        <fullName evidence="3">AAA family ATPase</fullName>
    </submittedName>
</protein>
<dbReference type="SUPFAM" id="SSF52540">
    <property type="entry name" value="P-loop containing nucleoside triphosphate hydrolases"/>
    <property type="match status" value="1"/>
</dbReference>
<feature type="domain" description="OLD protein-like TOPRIM" evidence="2">
    <location>
        <begin position="214"/>
        <end position="280"/>
    </location>
</feature>